<name>A0A368KXE1_9BACT</name>
<organism evidence="3 4">
    <name type="scientific">Bremerella cremea</name>
    <dbReference type="NCBI Taxonomy" id="1031537"/>
    <lineage>
        <taxon>Bacteria</taxon>
        <taxon>Pseudomonadati</taxon>
        <taxon>Planctomycetota</taxon>
        <taxon>Planctomycetia</taxon>
        <taxon>Pirellulales</taxon>
        <taxon>Pirellulaceae</taxon>
        <taxon>Bremerella</taxon>
    </lineage>
</organism>
<reference evidence="3 4" key="1">
    <citation type="submission" date="2018-07" db="EMBL/GenBank/DDBJ databases">
        <title>Comparative genomes isolates from brazilian mangrove.</title>
        <authorList>
            <person name="De Araujo J.E."/>
            <person name="Taketani R.G."/>
            <person name="Silva M.C.P."/>
            <person name="Lourenco M.V."/>
            <person name="Oliveira V.M."/>
            <person name="Andreote F.D."/>
        </authorList>
    </citation>
    <scope>NUCLEOTIDE SEQUENCE [LARGE SCALE GENOMIC DNA]</scope>
    <source>
        <strain evidence="3 4">HEX PRIS-MGV</strain>
    </source>
</reference>
<sequence length="170" mass="18935">MRDGMQDMFRGMRGASEEERQEMFDKLRSSREDAEKGLSKILMPKQMERLKQIQVQQQARGRGGLSITSDEIASELGLDQAQIAKLEAKAEQLQEEMRAKVAELRKQADDELVKMLTPEQQAKWKKMVGEPFEMVIERGGPGGQRGPGAPGGQRGQRGPRGPRGGNNSDI</sequence>
<dbReference type="Proteomes" id="UP000253562">
    <property type="component" value="Unassembled WGS sequence"/>
</dbReference>
<evidence type="ECO:0000313" key="4">
    <source>
        <dbReference type="Proteomes" id="UP000253562"/>
    </source>
</evidence>
<dbReference type="AlphaFoldDB" id="A0A368KXE1"/>
<feature type="region of interest" description="Disordered" evidence="2">
    <location>
        <begin position="135"/>
        <end position="170"/>
    </location>
</feature>
<proteinExistence type="predicted"/>
<evidence type="ECO:0000313" key="3">
    <source>
        <dbReference type="EMBL" id="RCS54325.1"/>
    </source>
</evidence>
<protein>
    <submittedName>
        <fullName evidence="3">Uncharacterized protein</fullName>
    </submittedName>
</protein>
<keyword evidence="1" id="KW-0175">Coiled coil</keyword>
<evidence type="ECO:0000256" key="2">
    <source>
        <dbReference type="SAM" id="MobiDB-lite"/>
    </source>
</evidence>
<feature type="compositionally biased region" description="Basic and acidic residues" evidence="2">
    <location>
        <begin position="15"/>
        <end position="35"/>
    </location>
</feature>
<dbReference type="EMBL" id="QPEX01000010">
    <property type="protein sequence ID" value="RCS54325.1"/>
    <property type="molecule type" value="Genomic_DNA"/>
</dbReference>
<feature type="region of interest" description="Disordered" evidence="2">
    <location>
        <begin position="1"/>
        <end position="35"/>
    </location>
</feature>
<feature type="compositionally biased region" description="Gly residues" evidence="2">
    <location>
        <begin position="139"/>
        <end position="155"/>
    </location>
</feature>
<comment type="caution">
    <text evidence="3">The sequence shown here is derived from an EMBL/GenBank/DDBJ whole genome shotgun (WGS) entry which is preliminary data.</text>
</comment>
<gene>
    <name evidence="3" type="ORF">DTL42_04050</name>
</gene>
<feature type="coiled-coil region" evidence="1">
    <location>
        <begin position="76"/>
        <end position="114"/>
    </location>
</feature>
<evidence type="ECO:0000256" key="1">
    <source>
        <dbReference type="SAM" id="Coils"/>
    </source>
</evidence>
<accession>A0A368KXE1</accession>